<keyword evidence="6" id="KW-0862">Zinc</keyword>
<name>A0A9P5KSN2_GEOCN</name>
<comment type="caution">
    <text evidence="13">The sequence shown here is derived from an EMBL/GenBank/DDBJ whole genome shotgun (WGS) entry which is preliminary data.</text>
</comment>
<dbReference type="SMART" id="SM00355">
    <property type="entry name" value="ZnF_C2H2"/>
    <property type="match status" value="6"/>
</dbReference>
<dbReference type="SUPFAM" id="SSF57667">
    <property type="entry name" value="beta-beta-alpha zinc fingers"/>
    <property type="match status" value="3"/>
</dbReference>
<dbReference type="GO" id="GO:0005634">
    <property type="term" value="C:nucleus"/>
    <property type="evidence" value="ECO:0007669"/>
    <property type="project" value="UniProtKB-SubCell"/>
</dbReference>
<evidence type="ECO:0000256" key="6">
    <source>
        <dbReference type="ARBA" id="ARBA00022833"/>
    </source>
</evidence>
<keyword evidence="5 11" id="KW-0863">Zinc-finger</keyword>
<evidence type="ECO:0000256" key="3">
    <source>
        <dbReference type="ARBA" id="ARBA00022723"/>
    </source>
</evidence>
<proteinExistence type="inferred from homology"/>
<feature type="domain" description="C2H2-type" evidence="12">
    <location>
        <begin position="111"/>
        <end position="138"/>
    </location>
</feature>
<organism evidence="13 14">
    <name type="scientific">Geotrichum candidum</name>
    <name type="common">Oospora lactis</name>
    <name type="synonym">Dipodascus geotrichum</name>
    <dbReference type="NCBI Taxonomy" id="1173061"/>
    <lineage>
        <taxon>Eukaryota</taxon>
        <taxon>Fungi</taxon>
        <taxon>Dikarya</taxon>
        <taxon>Ascomycota</taxon>
        <taxon>Saccharomycotina</taxon>
        <taxon>Dipodascomycetes</taxon>
        <taxon>Dipodascales</taxon>
        <taxon>Dipodascaceae</taxon>
        <taxon>Geotrichum</taxon>
    </lineage>
</organism>
<accession>A0A9P5KSN2</accession>
<comment type="similarity">
    <text evidence="2">Belongs to the krueppel C2H2-type zinc-finger protein family.</text>
</comment>
<dbReference type="AlphaFoldDB" id="A0A9P5KSN2"/>
<feature type="domain" description="C2H2-type" evidence="12">
    <location>
        <begin position="167"/>
        <end position="196"/>
    </location>
</feature>
<dbReference type="Proteomes" id="UP000750522">
    <property type="component" value="Unassembled WGS sequence"/>
</dbReference>
<dbReference type="Pfam" id="PF00096">
    <property type="entry name" value="zf-C2H2"/>
    <property type="match status" value="4"/>
</dbReference>
<reference evidence="13" key="1">
    <citation type="journal article" date="2020" name="Front. Microbiol.">
        <title>Phenotypic and Genetic Characterization of the Cheese Ripening Yeast Geotrichum candidum.</title>
        <authorList>
            <person name="Perkins V."/>
            <person name="Vignola S."/>
            <person name="Lessard M.H."/>
            <person name="Plante P.L."/>
            <person name="Corbeil J."/>
            <person name="Dugat-Bony E."/>
            <person name="Frenette M."/>
            <person name="Labrie S."/>
        </authorList>
    </citation>
    <scope>NUCLEOTIDE SEQUENCE</scope>
    <source>
        <strain evidence="13">LMA-70</strain>
    </source>
</reference>
<dbReference type="InterPro" id="IPR013087">
    <property type="entry name" value="Znf_C2H2_type"/>
</dbReference>
<evidence type="ECO:0000313" key="14">
    <source>
        <dbReference type="Proteomes" id="UP000750522"/>
    </source>
</evidence>
<keyword evidence="4" id="KW-0677">Repeat</keyword>
<protein>
    <recommendedName>
        <fullName evidence="12">C2H2-type domain-containing protein</fullName>
    </recommendedName>
</protein>
<evidence type="ECO:0000256" key="8">
    <source>
        <dbReference type="ARBA" id="ARBA00023125"/>
    </source>
</evidence>
<sequence length="289" mass="31806">MDQFMTHVRNEHVSMMLEKSKIENESTELPKIKAEENTATVVANPTAAADPVAAVKTETQPAKRHPCRWLCGPTDDETECGIVFDSTQALHQHVIDHHIGSRQPSYVCRWADCDRHGRAFPQRQKIHRHLITHTKNKPFTCSVCGAAFSESVVLTQHMRIHSGERPFQCPEPGCGKRFAASTALSVHMRTHTGEKPLKCKVTGCGKRFSESSNLAKHMKTHQAERPFGCQRCSRRFARNDQLQRHIRTAHNSPGAAATATQVAATVVASEGVGSLSSPSMVSSPAALTT</sequence>
<keyword evidence="3" id="KW-0479">Metal-binding</keyword>
<evidence type="ECO:0000256" key="4">
    <source>
        <dbReference type="ARBA" id="ARBA00022737"/>
    </source>
</evidence>
<keyword evidence="8" id="KW-0238">DNA-binding</keyword>
<dbReference type="PANTHER" id="PTHR24408:SF58">
    <property type="entry name" value="TRANSCRIPTION FACTOR (TFIIIA), PUTATIVE (AFU_ORTHOLOGUE AFUA_1G05150)-RELATED"/>
    <property type="match status" value="1"/>
</dbReference>
<dbReference type="InterPro" id="IPR036236">
    <property type="entry name" value="Znf_C2H2_sf"/>
</dbReference>
<evidence type="ECO:0000256" key="5">
    <source>
        <dbReference type="ARBA" id="ARBA00022771"/>
    </source>
</evidence>
<feature type="domain" description="C2H2-type" evidence="12">
    <location>
        <begin position="139"/>
        <end position="166"/>
    </location>
</feature>
<evidence type="ECO:0000259" key="12">
    <source>
        <dbReference type="PROSITE" id="PS50157"/>
    </source>
</evidence>
<dbReference type="FunFam" id="3.30.160.60:FF:000100">
    <property type="entry name" value="Zinc finger 45-like"/>
    <property type="match status" value="1"/>
</dbReference>
<dbReference type="GO" id="GO:0000978">
    <property type="term" value="F:RNA polymerase II cis-regulatory region sequence-specific DNA binding"/>
    <property type="evidence" value="ECO:0007669"/>
    <property type="project" value="UniProtKB-ARBA"/>
</dbReference>
<comment type="subcellular location">
    <subcellularLocation>
        <location evidence="1">Nucleus</location>
    </subcellularLocation>
</comment>
<keyword evidence="7" id="KW-0805">Transcription regulation</keyword>
<evidence type="ECO:0000256" key="1">
    <source>
        <dbReference type="ARBA" id="ARBA00004123"/>
    </source>
</evidence>
<dbReference type="FunFam" id="3.30.160.60:FF:000104">
    <property type="entry name" value="Transcriptional repressor protein YY1"/>
    <property type="match status" value="1"/>
</dbReference>
<dbReference type="Gene3D" id="3.30.160.60">
    <property type="entry name" value="Classic Zinc Finger"/>
    <property type="match status" value="5"/>
</dbReference>
<gene>
    <name evidence="13" type="ORF">DV451_002501</name>
</gene>
<evidence type="ECO:0000313" key="13">
    <source>
        <dbReference type="EMBL" id="KAF5100616.1"/>
    </source>
</evidence>
<dbReference type="PROSITE" id="PS50157">
    <property type="entry name" value="ZINC_FINGER_C2H2_2"/>
    <property type="match status" value="5"/>
</dbReference>
<dbReference type="EMBL" id="QQZK01000045">
    <property type="protein sequence ID" value="KAF5100616.1"/>
    <property type="molecule type" value="Genomic_DNA"/>
</dbReference>
<reference evidence="13" key="2">
    <citation type="submission" date="2020-01" db="EMBL/GenBank/DDBJ databases">
        <authorList>
            <person name="Perkins V."/>
            <person name="Lessard M.-H."/>
            <person name="Dugat-Bony E."/>
            <person name="Frenette M."/>
            <person name="Labrie S."/>
        </authorList>
    </citation>
    <scope>NUCLEOTIDE SEQUENCE</scope>
    <source>
        <strain evidence="13">LMA-70</strain>
    </source>
</reference>
<dbReference type="PROSITE" id="PS00028">
    <property type="entry name" value="ZINC_FINGER_C2H2_1"/>
    <property type="match status" value="4"/>
</dbReference>
<evidence type="ECO:0000256" key="10">
    <source>
        <dbReference type="ARBA" id="ARBA00023242"/>
    </source>
</evidence>
<dbReference type="GO" id="GO:0008270">
    <property type="term" value="F:zinc ion binding"/>
    <property type="evidence" value="ECO:0007669"/>
    <property type="project" value="UniProtKB-KW"/>
</dbReference>
<dbReference type="FunFam" id="3.30.160.60:FF:001370">
    <property type="entry name" value="Zinc finger protein"/>
    <property type="match status" value="1"/>
</dbReference>
<evidence type="ECO:0000256" key="9">
    <source>
        <dbReference type="ARBA" id="ARBA00023163"/>
    </source>
</evidence>
<keyword evidence="9" id="KW-0804">Transcription</keyword>
<keyword evidence="10" id="KW-0539">Nucleus</keyword>
<feature type="domain" description="C2H2-type" evidence="12">
    <location>
        <begin position="227"/>
        <end position="255"/>
    </location>
</feature>
<evidence type="ECO:0000256" key="7">
    <source>
        <dbReference type="ARBA" id="ARBA00023015"/>
    </source>
</evidence>
<evidence type="ECO:0000256" key="11">
    <source>
        <dbReference type="PROSITE-ProRule" id="PRU00042"/>
    </source>
</evidence>
<feature type="domain" description="C2H2-type" evidence="12">
    <location>
        <begin position="197"/>
        <end position="226"/>
    </location>
</feature>
<dbReference type="GO" id="GO:0000981">
    <property type="term" value="F:DNA-binding transcription factor activity, RNA polymerase II-specific"/>
    <property type="evidence" value="ECO:0007669"/>
    <property type="project" value="UniProtKB-ARBA"/>
</dbReference>
<dbReference type="FunFam" id="3.30.160.60:FF:000125">
    <property type="entry name" value="Putative zinc finger protein 143"/>
    <property type="match status" value="1"/>
</dbReference>
<dbReference type="PANTHER" id="PTHR24408">
    <property type="entry name" value="ZINC FINGER PROTEIN"/>
    <property type="match status" value="1"/>
</dbReference>
<evidence type="ECO:0000256" key="2">
    <source>
        <dbReference type="ARBA" id="ARBA00006991"/>
    </source>
</evidence>